<dbReference type="Gene3D" id="3.30.420.10">
    <property type="entry name" value="Ribonuclease H-like superfamily/Ribonuclease H"/>
    <property type="match status" value="1"/>
</dbReference>
<comment type="subcellular location">
    <subcellularLocation>
        <location evidence="1">Nucleus</location>
    </subcellularLocation>
</comment>
<proteinExistence type="inferred from homology"/>
<keyword evidence="6" id="KW-0378">Hydrolase</keyword>
<protein>
    <recommendedName>
        <fullName evidence="3">RNA exonuclease 4</fullName>
    </recommendedName>
</protein>
<feature type="domain" description="Exonuclease" evidence="10">
    <location>
        <begin position="2"/>
        <end position="159"/>
    </location>
</feature>
<dbReference type="GO" id="GO:0003676">
    <property type="term" value="F:nucleic acid binding"/>
    <property type="evidence" value="ECO:0007669"/>
    <property type="project" value="InterPro"/>
</dbReference>
<evidence type="ECO:0000313" key="12">
    <source>
        <dbReference type="Proteomes" id="UP000838756"/>
    </source>
</evidence>
<gene>
    <name evidence="11" type="primary">jg5918</name>
    <name evidence="11" type="ORF">PAEG_LOCUS13012</name>
</gene>
<dbReference type="GO" id="GO:0008408">
    <property type="term" value="F:3'-5' exonuclease activity"/>
    <property type="evidence" value="ECO:0007669"/>
    <property type="project" value="InterPro"/>
</dbReference>
<dbReference type="Pfam" id="PF00929">
    <property type="entry name" value="RNase_T"/>
    <property type="match status" value="1"/>
</dbReference>
<evidence type="ECO:0000256" key="7">
    <source>
        <dbReference type="ARBA" id="ARBA00022839"/>
    </source>
</evidence>
<evidence type="ECO:0000259" key="10">
    <source>
        <dbReference type="SMART" id="SM00479"/>
    </source>
</evidence>
<reference evidence="11" key="1">
    <citation type="submission" date="2022-03" db="EMBL/GenBank/DDBJ databases">
        <authorList>
            <person name="Lindestad O."/>
        </authorList>
    </citation>
    <scope>NUCLEOTIDE SEQUENCE</scope>
</reference>
<dbReference type="InterPro" id="IPR037431">
    <property type="entry name" value="REX4_DEDDh_dom"/>
</dbReference>
<dbReference type="Proteomes" id="UP000838756">
    <property type="component" value="Unassembled WGS sequence"/>
</dbReference>
<evidence type="ECO:0000256" key="2">
    <source>
        <dbReference type="ARBA" id="ARBA00010489"/>
    </source>
</evidence>
<dbReference type="OrthoDB" id="8191639at2759"/>
<dbReference type="InterPro" id="IPR012337">
    <property type="entry name" value="RNaseH-like_sf"/>
</dbReference>
<comment type="similarity">
    <text evidence="2">Belongs to the REXO4 family.</text>
</comment>
<keyword evidence="5" id="KW-0540">Nuclease</keyword>
<comment type="function">
    <text evidence="9">Exoribonuclease involved in ribosome biosynthesis. Involved in the processing of ITS1, the internal transcribed spacer localized between the 18S and 5.8S rRNAs.</text>
</comment>
<keyword evidence="8" id="KW-0539">Nucleus</keyword>
<organism evidence="11 12">
    <name type="scientific">Pararge aegeria aegeria</name>
    <dbReference type="NCBI Taxonomy" id="348720"/>
    <lineage>
        <taxon>Eukaryota</taxon>
        <taxon>Metazoa</taxon>
        <taxon>Ecdysozoa</taxon>
        <taxon>Arthropoda</taxon>
        <taxon>Hexapoda</taxon>
        <taxon>Insecta</taxon>
        <taxon>Pterygota</taxon>
        <taxon>Neoptera</taxon>
        <taxon>Endopterygota</taxon>
        <taxon>Lepidoptera</taxon>
        <taxon>Glossata</taxon>
        <taxon>Ditrysia</taxon>
        <taxon>Papilionoidea</taxon>
        <taxon>Nymphalidae</taxon>
        <taxon>Satyrinae</taxon>
        <taxon>Satyrini</taxon>
        <taxon>Parargina</taxon>
        <taxon>Pararge</taxon>
    </lineage>
</organism>
<dbReference type="AlphaFoldDB" id="A0A8S4RI28"/>
<accession>A0A8S4RI28</accession>
<evidence type="ECO:0000313" key="11">
    <source>
        <dbReference type="EMBL" id="CAH2235349.1"/>
    </source>
</evidence>
<keyword evidence="4" id="KW-0698">rRNA processing</keyword>
<evidence type="ECO:0000256" key="3">
    <source>
        <dbReference type="ARBA" id="ARBA00016937"/>
    </source>
</evidence>
<dbReference type="PANTHER" id="PTHR12801">
    <property type="entry name" value="RNA EXONUCLEASE REXO1 / RECO3 FAMILY MEMBER-RELATED"/>
    <property type="match status" value="1"/>
</dbReference>
<evidence type="ECO:0000256" key="5">
    <source>
        <dbReference type="ARBA" id="ARBA00022722"/>
    </source>
</evidence>
<evidence type="ECO:0000256" key="8">
    <source>
        <dbReference type="ARBA" id="ARBA00023242"/>
    </source>
</evidence>
<evidence type="ECO:0000256" key="9">
    <source>
        <dbReference type="ARBA" id="ARBA00025599"/>
    </source>
</evidence>
<dbReference type="SMART" id="SM00479">
    <property type="entry name" value="EXOIII"/>
    <property type="match status" value="1"/>
</dbReference>
<dbReference type="InterPro" id="IPR013520">
    <property type="entry name" value="Ribonucl_H"/>
</dbReference>
<dbReference type="PANTHER" id="PTHR12801:SF45">
    <property type="entry name" value="RNA EXONUCLEASE 4"/>
    <property type="match status" value="1"/>
</dbReference>
<dbReference type="InterPro" id="IPR047021">
    <property type="entry name" value="REXO1/3/4-like"/>
</dbReference>
<dbReference type="SUPFAM" id="SSF53098">
    <property type="entry name" value="Ribonuclease H-like"/>
    <property type="match status" value="1"/>
</dbReference>
<comment type="caution">
    <text evidence="11">The sequence shown here is derived from an EMBL/GenBank/DDBJ whole genome shotgun (WGS) entry which is preliminary data.</text>
</comment>
<dbReference type="GO" id="GO:0006364">
    <property type="term" value="P:rRNA processing"/>
    <property type="evidence" value="ECO:0007669"/>
    <property type="project" value="UniProtKB-KW"/>
</dbReference>
<dbReference type="GO" id="GO:0005634">
    <property type="term" value="C:nucleus"/>
    <property type="evidence" value="ECO:0007669"/>
    <property type="project" value="UniProtKB-SubCell"/>
</dbReference>
<dbReference type="CDD" id="cd06144">
    <property type="entry name" value="REX4_like"/>
    <property type="match status" value="1"/>
</dbReference>
<evidence type="ECO:0000256" key="4">
    <source>
        <dbReference type="ARBA" id="ARBA00022552"/>
    </source>
</evidence>
<dbReference type="InterPro" id="IPR036397">
    <property type="entry name" value="RNaseH_sf"/>
</dbReference>
<dbReference type="EMBL" id="CAKXAJ010025123">
    <property type="protein sequence ID" value="CAH2235349.1"/>
    <property type="molecule type" value="Genomic_DNA"/>
</dbReference>
<keyword evidence="7" id="KW-0269">Exonuclease</keyword>
<evidence type="ECO:0000256" key="6">
    <source>
        <dbReference type="ARBA" id="ARBA00022801"/>
    </source>
</evidence>
<evidence type="ECO:0000256" key="1">
    <source>
        <dbReference type="ARBA" id="ARBA00004123"/>
    </source>
</evidence>
<sequence length="159" mass="17948">MVKYAIDCEMVASGNRSILARVSVVNEYGGVILDEYAKPTAPVTDYRSCVSGVKRRDLENASDFSAVQRKVLALINGSILIGHSLHFDLDALQLTHPEHNRRDLAKYEPFKRLNNGQPPSLQFLAKRYLGRNIQVDKHDSVEDAKACMDIYLQVSSQWR</sequence>
<keyword evidence="12" id="KW-1185">Reference proteome</keyword>
<name>A0A8S4RI28_9NEOP</name>